<dbReference type="SUPFAM" id="SSF54523">
    <property type="entry name" value="Pili subunits"/>
    <property type="match status" value="1"/>
</dbReference>
<reference evidence="2 3" key="1">
    <citation type="submission" date="2015-12" db="EMBL/GenBank/DDBJ databases">
        <title>Complete genome of Lacimicrobium alkaliphilum KCTC 32984.</title>
        <authorList>
            <person name="Kim S.-G."/>
            <person name="Lee Y.-J."/>
        </authorList>
    </citation>
    <scope>NUCLEOTIDE SEQUENCE [LARGE SCALE GENOMIC DNA]</scope>
    <source>
        <strain evidence="2 3">YelD216</strain>
    </source>
</reference>
<name>A0A0U2QJ36_9ALTE</name>
<organism evidence="2 3">
    <name type="scientific">Lacimicrobium alkaliphilum</name>
    <dbReference type="NCBI Taxonomy" id="1526571"/>
    <lineage>
        <taxon>Bacteria</taxon>
        <taxon>Pseudomonadati</taxon>
        <taxon>Pseudomonadota</taxon>
        <taxon>Gammaproteobacteria</taxon>
        <taxon>Alteromonadales</taxon>
        <taxon>Alteromonadaceae</taxon>
        <taxon>Lacimicrobium</taxon>
    </lineage>
</organism>
<keyword evidence="3" id="KW-1185">Reference proteome</keyword>
<dbReference type="Proteomes" id="UP000068447">
    <property type="component" value="Chromosome"/>
</dbReference>
<sequence length="178" mass="18938">MKTAGYTLLELIVVITVLGVLAVSAYSRFQGTDGVVEYTYQARLVSALRNMQTRAMQDTRPGYCYQINLDTTTPAFGPPTLAYAVGGGAPQQAQSCATSIDFSTPEYLRTGNDEMPGENVLLSVLSGVSPIDHIGFDGLGRPVDNTQQPICTSGCTLRFTGTASARVCVASEGYIYAC</sequence>
<dbReference type="InterPro" id="IPR012902">
    <property type="entry name" value="N_methyl_site"/>
</dbReference>
<keyword evidence="1" id="KW-0812">Transmembrane</keyword>
<dbReference type="Pfam" id="PF07963">
    <property type="entry name" value="N_methyl"/>
    <property type="match status" value="1"/>
</dbReference>
<dbReference type="RefSeq" id="WP_062475214.1">
    <property type="nucleotide sequence ID" value="NZ_CP013650.1"/>
</dbReference>
<proteinExistence type="predicted"/>
<protein>
    <submittedName>
        <fullName evidence="2">Uncharacterized protein</fullName>
    </submittedName>
</protein>
<evidence type="ECO:0000313" key="2">
    <source>
        <dbReference type="EMBL" id="ALS97003.1"/>
    </source>
</evidence>
<feature type="transmembrane region" description="Helical" evidence="1">
    <location>
        <begin position="6"/>
        <end position="26"/>
    </location>
</feature>
<dbReference type="Gene3D" id="3.30.700.10">
    <property type="entry name" value="Glycoprotein, Type 4 Pilin"/>
    <property type="match status" value="1"/>
</dbReference>
<dbReference type="InterPro" id="IPR045584">
    <property type="entry name" value="Pilin-like"/>
</dbReference>
<dbReference type="NCBIfam" id="TIGR02532">
    <property type="entry name" value="IV_pilin_GFxxxE"/>
    <property type="match status" value="1"/>
</dbReference>
<dbReference type="AlphaFoldDB" id="A0A0U2QJ36"/>
<dbReference type="STRING" id="1526571.AT746_01055"/>
<gene>
    <name evidence="2" type="ORF">AT746_01055</name>
</gene>
<accession>A0A0U2QJ36</accession>
<dbReference type="OrthoDB" id="5873580at2"/>
<evidence type="ECO:0000256" key="1">
    <source>
        <dbReference type="SAM" id="Phobius"/>
    </source>
</evidence>
<keyword evidence="1" id="KW-0472">Membrane</keyword>
<dbReference type="PROSITE" id="PS00409">
    <property type="entry name" value="PROKAR_NTER_METHYL"/>
    <property type="match status" value="1"/>
</dbReference>
<dbReference type="EMBL" id="CP013650">
    <property type="protein sequence ID" value="ALS97003.1"/>
    <property type="molecule type" value="Genomic_DNA"/>
</dbReference>
<keyword evidence="1" id="KW-1133">Transmembrane helix</keyword>
<dbReference type="KEGG" id="lal:AT746_01055"/>
<evidence type="ECO:0000313" key="3">
    <source>
        <dbReference type="Proteomes" id="UP000068447"/>
    </source>
</evidence>